<dbReference type="EMBL" id="CP158375">
    <property type="protein sequence ID" value="XDO96297.1"/>
    <property type="molecule type" value="Genomic_DNA"/>
</dbReference>
<dbReference type="RefSeq" id="WP_369059151.1">
    <property type="nucleotide sequence ID" value="NZ_CP158375.1"/>
</dbReference>
<dbReference type="PIRSF" id="PIRSF034110">
    <property type="entry name" value="DUF1203"/>
    <property type="match status" value="1"/>
</dbReference>
<evidence type="ECO:0000313" key="1">
    <source>
        <dbReference type="EMBL" id="XDO96297.1"/>
    </source>
</evidence>
<protein>
    <submittedName>
        <fullName evidence="1">DUF1203 domain-containing protein</fullName>
    </submittedName>
</protein>
<accession>A0AB39KRV6</accession>
<reference evidence="1" key="1">
    <citation type="submission" date="2024-06" db="EMBL/GenBank/DDBJ databases">
        <title>Caulobacter inopinatus, sp. nov.</title>
        <authorList>
            <person name="Donachie S.P."/>
        </authorList>
    </citation>
    <scope>NUCLEOTIDE SEQUENCE</scope>
    <source>
        <strain evidence="1">73W</strain>
    </source>
</reference>
<dbReference type="Pfam" id="PF06718">
    <property type="entry name" value="DUF1203"/>
    <property type="match status" value="1"/>
</dbReference>
<name>A0AB39KRV6_9CAUL</name>
<sequence>MSYVVTGLSPDPFRALFGRSDAALAKAGVIRMTADKKPGFPCRVSLEDAEPGETLLLLNHEYLDADTPYRGRHAIFVREADRPAARFENEIPEQLRVRLLSVRAFDAAGMMRDAEVAEGTELESLVARFFADPQVAFLQVHNARRGCYAARIERG</sequence>
<gene>
    <name evidence="1" type="ORF">ABOZ73_16180</name>
</gene>
<dbReference type="AlphaFoldDB" id="A0AB39KRV6"/>
<proteinExistence type="predicted"/>
<dbReference type="InterPro" id="IPR009593">
    <property type="entry name" value="DUF1203"/>
</dbReference>
<organism evidence="1">
    <name type="scientific">Caulobacter sp. 73W</name>
    <dbReference type="NCBI Taxonomy" id="3161137"/>
    <lineage>
        <taxon>Bacteria</taxon>
        <taxon>Pseudomonadati</taxon>
        <taxon>Pseudomonadota</taxon>
        <taxon>Alphaproteobacteria</taxon>
        <taxon>Caulobacterales</taxon>
        <taxon>Caulobacteraceae</taxon>
        <taxon>Caulobacter</taxon>
    </lineage>
</organism>